<name>A0ACB9A9B0_ARCLA</name>
<comment type="caution">
    <text evidence="1">The sequence shown here is derived from an EMBL/GenBank/DDBJ whole genome shotgun (WGS) entry which is preliminary data.</text>
</comment>
<accession>A0ACB9A9B0</accession>
<gene>
    <name evidence="1" type="ORF">L6452_23820</name>
</gene>
<dbReference type="Proteomes" id="UP001055879">
    <property type="component" value="Linkage Group LG08"/>
</dbReference>
<evidence type="ECO:0000313" key="1">
    <source>
        <dbReference type="EMBL" id="KAI3706224.1"/>
    </source>
</evidence>
<dbReference type="EMBL" id="CM042054">
    <property type="protein sequence ID" value="KAI3706224.1"/>
    <property type="molecule type" value="Genomic_DNA"/>
</dbReference>
<organism evidence="1 2">
    <name type="scientific">Arctium lappa</name>
    <name type="common">Greater burdock</name>
    <name type="synonym">Lappa major</name>
    <dbReference type="NCBI Taxonomy" id="4217"/>
    <lineage>
        <taxon>Eukaryota</taxon>
        <taxon>Viridiplantae</taxon>
        <taxon>Streptophyta</taxon>
        <taxon>Embryophyta</taxon>
        <taxon>Tracheophyta</taxon>
        <taxon>Spermatophyta</taxon>
        <taxon>Magnoliopsida</taxon>
        <taxon>eudicotyledons</taxon>
        <taxon>Gunneridae</taxon>
        <taxon>Pentapetalae</taxon>
        <taxon>asterids</taxon>
        <taxon>campanulids</taxon>
        <taxon>Asterales</taxon>
        <taxon>Asteraceae</taxon>
        <taxon>Carduoideae</taxon>
        <taxon>Cardueae</taxon>
        <taxon>Arctiinae</taxon>
        <taxon>Arctium</taxon>
    </lineage>
</organism>
<reference evidence="2" key="1">
    <citation type="journal article" date="2022" name="Mol. Ecol. Resour.">
        <title>The genomes of chicory, endive, great burdock and yacon provide insights into Asteraceae palaeo-polyploidization history and plant inulin production.</title>
        <authorList>
            <person name="Fan W."/>
            <person name="Wang S."/>
            <person name="Wang H."/>
            <person name="Wang A."/>
            <person name="Jiang F."/>
            <person name="Liu H."/>
            <person name="Zhao H."/>
            <person name="Xu D."/>
            <person name="Zhang Y."/>
        </authorList>
    </citation>
    <scope>NUCLEOTIDE SEQUENCE [LARGE SCALE GENOMIC DNA]</scope>
    <source>
        <strain evidence="2">cv. Niubang</strain>
    </source>
</reference>
<proteinExistence type="predicted"/>
<protein>
    <submittedName>
        <fullName evidence="1">Uncharacterized protein</fullName>
    </submittedName>
</protein>
<sequence length="94" mass="10685">MAKRKISESSDDIINIVVKDQHNVQLFFTMKKDLPVRKVLVAFCKRRQVDYRTVTFLLDGSRVPLGKTPAELGMENYAEVEVMSTMSGGGYLWS</sequence>
<reference evidence="1 2" key="2">
    <citation type="journal article" date="2022" name="Mol. Ecol. Resour.">
        <title>The genomes of chicory, endive, great burdock and yacon provide insights into Asteraceae paleo-polyploidization history and plant inulin production.</title>
        <authorList>
            <person name="Fan W."/>
            <person name="Wang S."/>
            <person name="Wang H."/>
            <person name="Wang A."/>
            <person name="Jiang F."/>
            <person name="Liu H."/>
            <person name="Zhao H."/>
            <person name="Xu D."/>
            <person name="Zhang Y."/>
        </authorList>
    </citation>
    <scope>NUCLEOTIDE SEQUENCE [LARGE SCALE GENOMIC DNA]</scope>
    <source>
        <strain evidence="2">cv. Niubang</strain>
    </source>
</reference>
<evidence type="ECO:0000313" key="2">
    <source>
        <dbReference type="Proteomes" id="UP001055879"/>
    </source>
</evidence>
<keyword evidence="2" id="KW-1185">Reference proteome</keyword>